<keyword evidence="5" id="KW-0804">Transcription</keyword>
<dbReference type="InterPro" id="IPR039420">
    <property type="entry name" value="WalR-like"/>
</dbReference>
<evidence type="ECO:0000256" key="1">
    <source>
        <dbReference type="ARBA" id="ARBA00022553"/>
    </source>
</evidence>
<dbReference type="FunFam" id="3.40.50.2300:FF:000001">
    <property type="entry name" value="DNA-binding response regulator PhoB"/>
    <property type="match status" value="1"/>
</dbReference>
<accession>A0A418YE30</accession>
<gene>
    <name evidence="10" type="ORF">D1Z90_11865</name>
</gene>
<dbReference type="Gene3D" id="1.10.10.10">
    <property type="entry name" value="Winged helix-like DNA-binding domain superfamily/Winged helix DNA-binding domain"/>
    <property type="match status" value="1"/>
</dbReference>
<comment type="caution">
    <text evidence="10">The sequence shown here is derived from an EMBL/GenBank/DDBJ whole genome shotgun (WGS) entry which is preliminary data.</text>
</comment>
<sequence>MTKHVLLVEDEQDIASVVKKYLEMSQFQVTHLNHGAEAVAWVKQNQPDLILLDLMLPGVDGLTICKEVRTFSQVPIIMVTAKVEEVDRLIGLEIGADDYVCKPFSVKELVARVKVIFRRLQQPEVSHSELTLDEGRLSVLANGQQVELTALEFNMFKLLYDRPGCVFSRHQIMDAMYADFRINSDRTVDSHIRNLRKKINSLSLLENPIRSIYGVGYKYELGVEKSEAVSA</sequence>
<protein>
    <submittedName>
        <fullName evidence="10">Response regulator</fullName>
    </submittedName>
</protein>
<name>A0A418YE30_9GAMM</name>
<proteinExistence type="predicted"/>
<dbReference type="OrthoDB" id="9802426at2"/>
<dbReference type="AlphaFoldDB" id="A0A418YE30"/>
<dbReference type="InterPro" id="IPR001789">
    <property type="entry name" value="Sig_transdc_resp-reg_receiver"/>
</dbReference>
<dbReference type="Pfam" id="PF00072">
    <property type="entry name" value="Response_reg"/>
    <property type="match status" value="1"/>
</dbReference>
<evidence type="ECO:0000313" key="11">
    <source>
        <dbReference type="Proteomes" id="UP000283255"/>
    </source>
</evidence>
<dbReference type="EMBL" id="QZCH01000014">
    <property type="protein sequence ID" value="RJG42779.1"/>
    <property type="molecule type" value="Genomic_DNA"/>
</dbReference>
<evidence type="ECO:0000256" key="5">
    <source>
        <dbReference type="ARBA" id="ARBA00023163"/>
    </source>
</evidence>
<keyword evidence="11" id="KW-1185">Reference proteome</keyword>
<keyword evidence="4 7" id="KW-0238">DNA-binding</keyword>
<evidence type="ECO:0000259" key="9">
    <source>
        <dbReference type="PROSITE" id="PS51755"/>
    </source>
</evidence>
<dbReference type="SMART" id="SM00862">
    <property type="entry name" value="Trans_reg_C"/>
    <property type="match status" value="1"/>
</dbReference>
<reference evidence="10 11" key="1">
    <citation type="submission" date="2018-09" db="EMBL/GenBank/DDBJ databases">
        <authorList>
            <person name="Wang F."/>
        </authorList>
    </citation>
    <scope>NUCLEOTIDE SEQUENCE [LARGE SCALE GENOMIC DNA]</scope>
    <source>
        <strain evidence="10 11">PLHSC7-2</strain>
    </source>
</reference>
<evidence type="ECO:0000313" key="10">
    <source>
        <dbReference type="EMBL" id="RJG42779.1"/>
    </source>
</evidence>
<dbReference type="SMART" id="SM00448">
    <property type="entry name" value="REC"/>
    <property type="match status" value="1"/>
</dbReference>
<keyword evidence="1 6" id="KW-0597">Phosphoprotein</keyword>
<dbReference type="GO" id="GO:0006355">
    <property type="term" value="P:regulation of DNA-templated transcription"/>
    <property type="evidence" value="ECO:0007669"/>
    <property type="project" value="InterPro"/>
</dbReference>
<dbReference type="RefSeq" id="WP_119910980.1">
    <property type="nucleotide sequence ID" value="NZ_QZCH01000014.1"/>
</dbReference>
<evidence type="ECO:0000256" key="4">
    <source>
        <dbReference type="ARBA" id="ARBA00023125"/>
    </source>
</evidence>
<reference evidence="10 11" key="2">
    <citation type="submission" date="2019-01" db="EMBL/GenBank/DDBJ databases">
        <title>Motilimonas pumilus sp. nov., isolated from the gut of sea cucumber (Apostichopus japonicus).</title>
        <authorList>
            <person name="Wang F.-Q."/>
            <person name="Ren L.-H."/>
            <person name="Lin Y.-W."/>
            <person name="Sun G.-H."/>
            <person name="Du Z.-J."/>
            <person name="Zhao J.-X."/>
            <person name="Liu X.-J."/>
            <person name="Liu L.-J."/>
        </authorList>
    </citation>
    <scope>NUCLEOTIDE SEQUENCE [LARGE SCALE GENOMIC DNA]</scope>
    <source>
        <strain evidence="10 11">PLHSC7-2</strain>
    </source>
</reference>
<dbReference type="InterPro" id="IPR011006">
    <property type="entry name" value="CheY-like_superfamily"/>
</dbReference>
<dbReference type="GO" id="GO:0000156">
    <property type="term" value="F:phosphorelay response regulator activity"/>
    <property type="evidence" value="ECO:0007669"/>
    <property type="project" value="TreeGrafter"/>
</dbReference>
<evidence type="ECO:0000256" key="3">
    <source>
        <dbReference type="ARBA" id="ARBA00023015"/>
    </source>
</evidence>
<dbReference type="Gene3D" id="6.10.250.690">
    <property type="match status" value="1"/>
</dbReference>
<keyword evidence="2" id="KW-0902">Two-component regulatory system</keyword>
<dbReference type="Gene3D" id="3.40.50.2300">
    <property type="match status" value="1"/>
</dbReference>
<keyword evidence="3" id="KW-0805">Transcription regulation</keyword>
<dbReference type="InterPro" id="IPR036388">
    <property type="entry name" value="WH-like_DNA-bd_sf"/>
</dbReference>
<dbReference type="PROSITE" id="PS50110">
    <property type="entry name" value="RESPONSE_REGULATORY"/>
    <property type="match status" value="1"/>
</dbReference>
<feature type="domain" description="OmpR/PhoB-type" evidence="9">
    <location>
        <begin position="122"/>
        <end position="221"/>
    </location>
</feature>
<evidence type="ECO:0000256" key="7">
    <source>
        <dbReference type="PROSITE-ProRule" id="PRU01091"/>
    </source>
</evidence>
<evidence type="ECO:0000256" key="2">
    <source>
        <dbReference type="ARBA" id="ARBA00023012"/>
    </source>
</evidence>
<feature type="modified residue" description="4-aspartylphosphate" evidence="6">
    <location>
        <position position="53"/>
    </location>
</feature>
<feature type="domain" description="Response regulatory" evidence="8">
    <location>
        <begin position="4"/>
        <end position="117"/>
    </location>
</feature>
<organism evidence="10 11">
    <name type="scientific">Motilimonas pumila</name>
    <dbReference type="NCBI Taxonomy" id="2303987"/>
    <lineage>
        <taxon>Bacteria</taxon>
        <taxon>Pseudomonadati</taxon>
        <taxon>Pseudomonadota</taxon>
        <taxon>Gammaproteobacteria</taxon>
        <taxon>Alteromonadales</taxon>
        <taxon>Alteromonadales genera incertae sedis</taxon>
        <taxon>Motilimonas</taxon>
    </lineage>
</organism>
<dbReference type="GO" id="GO:0005829">
    <property type="term" value="C:cytosol"/>
    <property type="evidence" value="ECO:0007669"/>
    <property type="project" value="TreeGrafter"/>
</dbReference>
<dbReference type="GO" id="GO:0032993">
    <property type="term" value="C:protein-DNA complex"/>
    <property type="evidence" value="ECO:0007669"/>
    <property type="project" value="TreeGrafter"/>
</dbReference>
<dbReference type="PROSITE" id="PS51755">
    <property type="entry name" value="OMPR_PHOB"/>
    <property type="match status" value="1"/>
</dbReference>
<dbReference type="Pfam" id="PF00486">
    <property type="entry name" value="Trans_reg_C"/>
    <property type="match status" value="1"/>
</dbReference>
<dbReference type="Proteomes" id="UP000283255">
    <property type="component" value="Unassembled WGS sequence"/>
</dbReference>
<dbReference type="PANTHER" id="PTHR48111:SF59">
    <property type="entry name" value="TRANSCRIPTIONAL REGULATORY PROTEIN BAER"/>
    <property type="match status" value="1"/>
</dbReference>
<evidence type="ECO:0000259" key="8">
    <source>
        <dbReference type="PROSITE" id="PS50110"/>
    </source>
</evidence>
<evidence type="ECO:0000256" key="6">
    <source>
        <dbReference type="PROSITE-ProRule" id="PRU00169"/>
    </source>
</evidence>
<dbReference type="InterPro" id="IPR001867">
    <property type="entry name" value="OmpR/PhoB-type_DNA-bd"/>
</dbReference>
<dbReference type="GO" id="GO:0000976">
    <property type="term" value="F:transcription cis-regulatory region binding"/>
    <property type="evidence" value="ECO:0007669"/>
    <property type="project" value="TreeGrafter"/>
</dbReference>
<dbReference type="CDD" id="cd00383">
    <property type="entry name" value="trans_reg_C"/>
    <property type="match status" value="1"/>
</dbReference>
<dbReference type="SUPFAM" id="SSF52172">
    <property type="entry name" value="CheY-like"/>
    <property type="match status" value="1"/>
</dbReference>
<dbReference type="PANTHER" id="PTHR48111">
    <property type="entry name" value="REGULATOR OF RPOS"/>
    <property type="match status" value="1"/>
</dbReference>
<feature type="DNA-binding region" description="OmpR/PhoB-type" evidence="7">
    <location>
        <begin position="122"/>
        <end position="221"/>
    </location>
</feature>